<comment type="caution">
    <text evidence="2">The sequence shown here is derived from an EMBL/GenBank/DDBJ whole genome shotgun (WGS) entry which is preliminary data.</text>
</comment>
<sequence>MEAFTQLAGRHGLEDRAGTSPDGLPERYLYSPDMAHRYAFGRWWADPDLSTTDIWVLLNPATGDTEKRRRPTLDRCIARSRNAGRSGLLVVNLFAYRHTDPRTLRRAAEPVGPANDDSLRTFTAAAPRTIVAWGNGGSLHGRSREVAPLLDSPLCLGTTGRGEPLHPLYVPGDAVLVPWAPR</sequence>
<dbReference type="Pfam" id="PF07799">
    <property type="entry name" value="DUF1643"/>
    <property type="match status" value="1"/>
</dbReference>
<gene>
    <name evidence="2" type="ORF">BKA19_1516</name>
</gene>
<dbReference type="RefSeq" id="WP_104529786.1">
    <property type="nucleotide sequence ID" value="NZ_POQT01000034.1"/>
</dbReference>
<dbReference type="OrthoDB" id="9807577at2"/>
<evidence type="ECO:0000313" key="3">
    <source>
        <dbReference type="Proteomes" id="UP000292507"/>
    </source>
</evidence>
<accession>A0A4Q7Y5X0</accession>
<evidence type="ECO:0000256" key="1">
    <source>
        <dbReference type="SAM" id="MobiDB-lite"/>
    </source>
</evidence>
<organism evidence="2 3">
    <name type="scientific">Blastococcus saxobsidens</name>
    <dbReference type="NCBI Taxonomy" id="138336"/>
    <lineage>
        <taxon>Bacteria</taxon>
        <taxon>Bacillati</taxon>
        <taxon>Actinomycetota</taxon>
        <taxon>Actinomycetes</taxon>
        <taxon>Geodermatophilales</taxon>
        <taxon>Geodermatophilaceae</taxon>
        <taxon>Blastococcus</taxon>
    </lineage>
</organism>
<proteinExistence type="predicted"/>
<evidence type="ECO:0000313" key="2">
    <source>
        <dbReference type="EMBL" id="RZU31834.1"/>
    </source>
</evidence>
<feature type="region of interest" description="Disordered" evidence="1">
    <location>
        <begin position="1"/>
        <end position="25"/>
    </location>
</feature>
<evidence type="ECO:0008006" key="4">
    <source>
        <dbReference type="Google" id="ProtNLM"/>
    </source>
</evidence>
<keyword evidence="3" id="KW-1185">Reference proteome</keyword>
<name>A0A4Q7Y5X0_9ACTN</name>
<protein>
    <recommendedName>
        <fullName evidence="4">DUF1643 domain-containing protein</fullName>
    </recommendedName>
</protein>
<dbReference type="AlphaFoldDB" id="A0A4Q7Y5X0"/>
<dbReference type="EMBL" id="SHKV01000001">
    <property type="protein sequence ID" value="RZU31834.1"/>
    <property type="molecule type" value="Genomic_DNA"/>
</dbReference>
<dbReference type="Proteomes" id="UP000292507">
    <property type="component" value="Unassembled WGS sequence"/>
</dbReference>
<dbReference type="InterPro" id="IPR012441">
    <property type="entry name" value="DUF1643"/>
</dbReference>
<reference evidence="2 3" key="1">
    <citation type="submission" date="2019-02" db="EMBL/GenBank/DDBJ databases">
        <title>Sequencing the genomes of 1000 actinobacteria strains.</title>
        <authorList>
            <person name="Klenk H.-P."/>
        </authorList>
    </citation>
    <scope>NUCLEOTIDE SEQUENCE [LARGE SCALE GENOMIC DNA]</scope>
    <source>
        <strain evidence="2 3">DSM 44509</strain>
    </source>
</reference>